<feature type="region of interest" description="Disordered" evidence="3">
    <location>
        <begin position="318"/>
        <end position="348"/>
    </location>
</feature>
<dbReference type="Pfam" id="PF01965">
    <property type="entry name" value="DJ-1_PfpI"/>
    <property type="match status" value="1"/>
</dbReference>
<dbReference type="PANTHER" id="PTHR43130">
    <property type="entry name" value="ARAC-FAMILY TRANSCRIPTIONAL REGULATOR"/>
    <property type="match status" value="1"/>
</dbReference>
<dbReference type="InterPro" id="IPR009057">
    <property type="entry name" value="Homeodomain-like_sf"/>
</dbReference>
<dbReference type="Gene3D" id="1.10.10.60">
    <property type="entry name" value="Homeodomain-like"/>
    <property type="match status" value="1"/>
</dbReference>
<proteinExistence type="predicted"/>
<feature type="domain" description="HTH araC/xylS-type" evidence="4">
    <location>
        <begin position="231"/>
        <end position="329"/>
    </location>
</feature>
<dbReference type="Pfam" id="PF12833">
    <property type="entry name" value="HTH_18"/>
    <property type="match status" value="1"/>
</dbReference>
<accession>A0ABZ2BQY7</accession>
<dbReference type="CDD" id="cd03136">
    <property type="entry name" value="GATase1_AraC_ArgR_like"/>
    <property type="match status" value="1"/>
</dbReference>
<dbReference type="SUPFAM" id="SSF52317">
    <property type="entry name" value="Class I glutamine amidotransferase-like"/>
    <property type="match status" value="1"/>
</dbReference>
<dbReference type="InterPro" id="IPR002818">
    <property type="entry name" value="DJ-1/PfpI"/>
</dbReference>
<dbReference type="InterPro" id="IPR029062">
    <property type="entry name" value="Class_I_gatase-like"/>
</dbReference>
<evidence type="ECO:0000313" key="5">
    <source>
        <dbReference type="EMBL" id="WVX48406.1"/>
    </source>
</evidence>
<dbReference type="SMART" id="SM00342">
    <property type="entry name" value="HTH_ARAC"/>
    <property type="match status" value="1"/>
</dbReference>
<keyword evidence="2" id="KW-0804">Transcription</keyword>
<dbReference type="PANTHER" id="PTHR43130:SF3">
    <property type="entry name" value="HTH-TYPE TRANSCRIPTIONAL REGULATOR RV1931C"/>
    <property type="match status" value="1"/>
</dbReference>
<keyword evidence="1" id="KW-0805">Transcription regulation</keyword>
<evidence type="ECO:0000256" key="1">
    <source>
        <dbReference type="ARBA" id="ARBA00023015"/>
    </source>
</evidence>
<dbReference type="SUPFAM" id="SSF46689">
    <property type="entry name" value="Homeodomain-like"/>
    <property type="match status" value="2"/>
</dbReference>
<dbReference type="Gene3D" id="3.40.50.880">
    <property type="match status" value="1"/>
</dbReference>
<dbReference type="Proteomes" id="UP001318682">
    <property type="component" value="Chromosome"/>
</dbReference>
<sequence>MPQNTRHDFSKYEAHLMKNVEIIQAVVLVLEETNTLSFAATVDPMRAANRHAQRPVFQWCFATPGETDVTLTSGLCVPAAPLHLVTTCDLLIIVAGFDLARQATPRLHASLRRLSAQARHVAGIDGGPWIMARAGLLDGHRATTHWEDLDAFRQQFHNVDTVDARFVDDGSRLTSGGAAPALEMMLHLIAGFFGTHLSESVAASFIYDAAQLPTRPQGRRPLGSDHSGLTARAQDIMQANLEHPVPIAMIARRLGLSLRALQLQFKARLRVTPQSYYLGLRLVEADRLVTQTALPLQDIALITGFGSQSSFARAYRQRFGTSARGRRSSKGPLNTASGAGDAPHRSRP</sequence>
<name>A0ABZ2BQY7_9RHOB</name>
<dbReference type="InterPro" id="IPR018060">
    <property type="entry name" value="HTH_AraC"/>
</dbReference>
<evidence type="ECO:0000256" key="2">
    <source>
        <dbReference type="ARBA" id="ARBA00023163"/>
    </source>
</evidence>
<dbReference type="EMBL" id="CP143423">
    <property type="protein sequence ID" value="WVX48406.1"/>
    <property type="molecule type" value="Genomic_DNA"/>
</dbReference>
<protein>
    <submittedName>
        <fullName evidence="5">HTH-type transcriptional regulator CdhR</fullName>
    </submittedName>
</protein>
<reference evidence="6" key="1">
    <citation type="submission" date="2024-01" db="EMBL/GenBank/DDBJ databases">
        <title>Roseobacter fucihabitans sp. nov., isolated from the brown alga Fucus spiralis.</title>
        <authorList>
            <person name="Hahnke S."/>
            <person name="Berger M."/>
            <person name="Schlingloff A."/>
            <person name="Athale I."/>
            <person name="Neumann-Schaal M."/>
            <person name="Adenaya A."/>
            <person name="Poehlein A."/>
            <person name="Daniel R."/>
            <person name="Pertersen J."/>
            <person name="Brinkhoff T."/>
        </authorList>
    </citation>
    <scope>NUCLEOTIDE SEQUENCE [LARGE SCALE GENOMIC DNA]</scope>
    <source>
        <strain evidence="6">B14</strain>
    </source>
</reference>
<gene>
    <name evidence="5" type="primary">cdhR_2</name>
    <name evidence="5" type="ORF">ROLI_014860</name>
</gene>
<evidence type="ECO:0000313" key="6">
    <source>
        <dbReference type="Proteomes" id="UP001318682"/>
    </source>
</evidence>
<evidence type="ECO:0000259" key="4">
    <source>
        <dbReference type="PROSITE" id="PS01124"/>
    </source>
</evidence>
<dbReference type="InterPro" id="IPR052158">
    <property type="entry name" value="INH-QAR"/>
</dbReference>
<keyword evidence="6" id="KW-1185">Reference proteome</keyword>
<evidence type="ECO:0000256" key="3">
    <source>
        <dbReference type="SAM" id="MobiDB-lite"/>
    </source>
</evidence>
<dbReference type="PROSITE" id="PS01124">
    <property type="entry name" value="HTH_ARAC_FAMILY_2"/>
    <property type="match status" value="1"/>
</dbReference>
<organism evidence="5 6">
    <name type="scientific">Roseobacter fucihabitans</name>
    <dbReference type="NCBI Taxonomy" id="1537242"/>
    <lineage>
        <taxon>Bacteria</taxon>
        <taxon>Pseudomonadati</taxon>
        <taxon>Pseudomonadota</taxon>
        <taxon>Alphaproteobacteria</taxon>
        <taxon>Rhodobacterales</taxon>
        <taxon>Roseobacteraceae</taxon>
        <taxon>Roseobacter</taxon>
    </lineage>
</organism>